<evidence type="ECO:0000313" key="1">
    <source>
        <dbReference type="EMBL" id="AYV80160.1"/>
    </source>
</evidence>
<name>A0A3G4ZZ77_9VIRU</name>
<sequence>MNTSNIISHLVSTKITNSFINDPIPYIFIKKYINKLNSISSKKFITVSNHHTFDGIIEKIYKTEDSDIHVGYVFVRYDSNITEYYYLLHNNIYIALGTDNNHPYIISDSFIYINNTEITEPTNPLSIELNDIITKFIIYITKYVK</sequence>
<accession>A0A3G4ZZ77</accession>
<organism evidence="1">
    <name type="scientific">Gaeavirus sp</name>
    <dbReference type="NCBI Taxonomy" id="2487767"/>
    <lineage>
        <taxon>Viruses</taxon>
        <taxon>Varidnaviria</taxon>
        <taxon>Bamfordvirae</taxon>
        <taxon>Nucleocytoviricota</taxon>
        <taxon>Megaviricetes</taxon>
        <taxon>Imitervirales</taxon>
        <taxon>Mimiviridae</taxon>
        <taxon>Klosneuvirinae</taxon>
    </lineage>
</organism>
<reference evidence="1" key="1">
    <citation type="submission" date="2018-10" db="EMBL/GenBank/DDBJ databases">
        <title>Hidden diversity of soil giant viruses.</title>
        <authorList>
            <person name="Schulz F."/>
            <person name="Alteio L."/>
            <person name="Goudeau D."/>
            <person name="Ryan E.M."/>
            <person name="Malmstrom R.R."/>
            <person name="Blanchard J."/>
            <person name="Woyke T."/>
        </authorList>
    </citation>
    <scope>NUCLEOTIDE SEQUENCE</scope>
    <source>
        <strain evidence="1">GAV1</strain>
    </source>
</reference>
<proteinExistence type="predicted"/>
<gene>
    <name evidence="1" type="ORF">Gaeavirus13_2</name>
</gene>
<protein>
    <submittedName>
        <fullName evidence="1">Uncharacterized protein</fullName>
    </submittedName>
</protein>
<dbReference type="EMBL" id="MK072211">
    <property type="protein sequence ID" value="AYV80160.1"/>
    <property type="molecule type" value="Genomic_DNA"/>
</dbReference>